<keyword evidence="7" id="KW-1185">Reference proteome</keyword>
<feature type="region of interest" description="Disordered" evidence="4">
    <location>
        <begin position="1"/>
        <end position="39"/>
    </location>
</feature>
<feature type="compositionally biased region" description="Basic and acidic residues" evidence="4">
    <location>
        <begin position="1"/>
        <end position="24"/>
    </location>
</feature>
<evidence type="ECO:0000256" key="4">
    <source>
        <dbReference type="SAM" id="MobiDB-lite"/>
    </source>
</evidence>
<proteinExistence type="inferred from homology"/>
<reference evidence="6 7" key="1">
    <citation type="submission" date="2020-02" db="EMBL/GenBank/DDBJ databases">
        <authorList>
            <person name="Ma Q."/>
            <person name="Huang Y."/>
            <person name="Song X."/>
            <person name="Pei D."/>
        </authorList>
    </citation>
    <scope>NUCLEOTIDE SEQUENCE [LARGE SCALE GENOMIC DNA]</scope>
    <source>
        <strain evidence="6">Sxm20200214</strain>
        <tissue evidence="6">Leaf</tissue>
    </source>
</reference>
<dbReference type="AlphaFoldDB" id="A0A8X7VDB7"/>
<protein>
    <recommendedName>
        <fullName evidence="5">Ubiquitin-like protease family profile domain-containing protein</fullName>
    </recommendedName>
</protein>
<dbReference type="Proteomes" id="UP000886595">
    <property type="component" value="Unassembled WGS sequence"/>
</dbReference>
<dbReference type="GO" id="GO:0006508">
    <property type="term" value="P:proteolysis"/>
    <property type="evidence" value="ECO:0007669"/>
    <property type="project" value="UniProtKB-KW"/>
</dbReference>
<evidence type="ECO:0000313" key="6">
    <source>
        <dbReference type="EMBL" id="KAG2309133.1"/>
    </source>
</evidence>
<evidence type="ECO:0000313" key="7">
    <source>
        <dbReference type="Proteomes" id="UP000886595"/>
    </source>
</evidence>
<dbReference type="GO" id="GO:0008234">
    <property type="term" value="F:cysteine-type peptidase activity"/>
    <property type="evidence" value="ECO:0007669"/>
    <property type="project" value="InterPro"/>
</dbReference>
<evidence type="ECO:0000256" key="2">
    <source>
        <dbReference type="ARBA" id="ARBA00022670"/>
    </source>
</evidence>
<dbReference type="EMBL" id="JAAMPC010000006">
    <property type="protein sequence ID" value="KAG2309133.1"/>
    <property type="molecule type" value="Genomic_DNA"/>
</dbReference>
<accession>A0A8X7VDB7</accession>
<sequence>MDEPVGKEDSRTGIDSGVDRRERLATPPSPPHVDVSRGVDSTGILRLERQVQGIKDHFDLVTDGIRKDLAAAVKAIGNLERIVKYAVEKRGFFSSEEANMDDMANLRSPFRGPSPYGLQSTNLPAEGGGHVHNREERVEPLITEDGAVEKDSSPLQNAASEIPARNSPPLVPSHTPVTSIEKLLVLHAWFPYYLADCRYLHMLILHNAASEIPAGNQPEVVPSVNLGTSPGVVTDVEKAAESIQSSSSHNGSTDDNLASIVDGEGKRDIVEEDTQVNGPVRRFSKRKRQNPNKYTPEETKKKGTNKRKAETVSVVKVVPSEKVKKVTPSAGPTTKPEAEAILLVGGFNPFIPPTLSKRTAFLKAMEETKLEQHNNVLPLHFFFHIKSSYYSICLQGVDRVVQFMVIRRDKIPSSRFDFVPSCYFTELSRHFPAFDGFKDKQEFSFSTCLRELFVERPRWFVDVDFVYSPLLISKSQWVGMIVDLPNWAIYVVDSNRACPTDSRVNDVITQISILLPHLIHRYAYSNRAMDLDFAPMPVSRLDIPFLLEQPGLTAVGALLLLEFHAVGKAVSPITLTAENVQIAAENYAIETLAMIRAKSVNK</sequence>
<keyword evidence="3" id="KW-0378">Hydrolase</keyword>
<organism evidence="6 7">
    <name type="scientific">Brassica carinata</name>
    <name type="common">Ethiopian mustard</name>
    <name type="synonym">Abyssinian cabbage</name>
    <dbReference type="NCBI Taxonomy" id="52824"/>
    <lineage>
        <taxon>Eukaryota</taxon>
        <taxon>Viridiplantae</taxon>
        <taxon>Streptophyta</taxon>
        <taxon>Embryophyta</taxon>
        <taxon>Tracheophyta</taxon>
        <taxon>Spermatophyta</taxon>
        <taxon>Magnoliopsida</taxon>
        <taxon>eudicotyledons</taxon>
        <taxon>Gunneridae</taxon>
        <taxon>Pentapetalae</taxon>
        <taxon>rosids</taxon>
        <taxon>malvids</taxon>
        <taxon>Brassicales</taxon>
        <taxon>Brassicaceae</taxon>
        <taxon>Brassiceae</taxon>
        <taxon>Brassica</taxon>
    </lineage>
</organism>
<dbReference type="SUPFAM" id="SSF54001">
    <property type="entry name" value="Cysteine proteinases"/>
    <property type="match status" value="1"/>
</dbReference>
<evidence type="ECO:0000256" key="3">
    <source>
        <dbReference type="ARBA" id="ARBA00022801"/>
    </source>
</evidence>
<feature type="compositionally biased region" description="Polar residues" evidence="4">
    <location>
        <begin position="242"/>
        <end position="256"/>
    </location>
</feature>
<name>A0A8X7VDB7_BRACI</name>
<dbReference type="OrthoDB" id="1100526at2759"/>
<feature type="region of interest" description="Disordered" evidence="4">
    <location>
        <begin position="239"/>
        <end position="311"/>
    </location>
</feature>
<evidence type="ECO:0000256" key="1">
    <source>
        <dbReference type="ARBA" id="ARBA00005234"/>
    </source>
</evidence>
<dbReference type="InterPro" id="IPR038765">
    <property type="entry name" value="Papain-like_cys_pep_sf"/>
</dbReference>
<comment type="caution">
    <text evidence="6">The sequence shown here is derived from an EMBL/GenBank/DDBJ whole genome shotgun (WGS) entry which is preliminary data.</text>
</comment>
<comment type="similarity">
    <text evidence="1">Belongs to the peptidase C48 family.</text>
</comment>
<dbReference type="Pfam" id="PF02902">
    <property type="entry name" value="Peptidase_C48"/>
    <property type="match status" value="1"/>
</dbReference>
<dbReference type="InterPro" id="IPR003653">
    <property type="entry name" value="Peptidase_C48_C"/>
</dbReference>
<gene>
    <name evidence="6" type="ORF">Bca52824_028881</name>
</gene>
<feature type="domain" description="Ubiquitin-like protease family profile" evidence="5">
    <location>
        <begin position="409"/>
        <end position="542"/>
    </location>
</feature>
<keyword evidence="2" id="KW-0645">Protease</keyword>
<evidence type="ECO:0000259" key="5">
    <source>
        <dbReference type="Pfam" id="PF02902"/>
    </source>
</evidence>